<protein>
    <submittedName>
        <fullName evidence="1">Uncharacterized protein</fullName>
    </submittedName>
</protein>
<dbReference type="VEuPathDB" id="FungiDB:ASPFODRAFT_64242"/>
<gene>
    <name evidence="1" type="ORF">ASPFODRAFT_64242</name>
</gene>
<reference evidence="2" key="1">
    <citation type="journal article" date="2017" name="Genome Biol.">
        <title>Comparative genomics reveals high biological diversity and specific adaptations in the industrially and medically important fungal genus Aspergillus.</title>
        <authorList>
            <person name="de Vries R.P."/>
            <person name="Riley R."/>
            <person name="Wiebenga A."/>
            <person name="Aguilar-Osorio G."/>
            <person name="Amillis S."/>
            <person name="Uchima C.A."/>
            <person name="Anderluh G."/>
            <person name="Asadollahi M."/>
            <person name="Askin M."/>
            <person name="Barry K."/>
            <person name="Battaglia E."/>
            <person name="Bayram O."/>
            <person name="Benocci T."/>
            <person name="Braus-Stromeyer S.A."/>
            <person name="Caldana C."/>
            <person name="Canovas D."/>
            <person name="Cerqueira G.C."/>
            <person name="Chen F."/>
            <person name="Chen W."/>
            <person name="Choi C."/>
            <person name="Clum A."/>
            <person name="Dos Santos R.A."/>
            <person name="Damasio A.R."/>
            <person name="Diallinas G."/>
            <person name="Emri T."/>
            <person name="Fekete E."/>
            <person name="Flipphi M."/>
            <person name="Freyberg S."/>
            <person name="Gallo A."/>
            <person name="Gournas C."/>
            <person name="Habgood R."/>
            <person name="Hainaut M."/>
            <person name="Harispe M.L."/>
            <person name="Henrissat B."/>
            <person name="Hilden K.S."/>
            <person name="Hope R."/>
            <person name="Hossain A."/>
            <person name="Karabika E."/>
            <person name="Karaffa L."/>
            <person name="Karanyi Z."/>
            <person name="Krasevec N."/>
            <person name="Kuo A."/>
            <person name="Kusch H."/>
            <person name="LaButti K."/>
            <person name="Lagendijk E.L."/>
            <person name="Lapidus A."/>
            <person name="Levasseur A."/>
            <person name="Lindquist E."/>
            <person name="Lipzen A."/>
            <person name="Logrieco A.F."/>
            <person name="MacCabe A."/>
            <person name="Maekelae M.R."/>
            <person name="Malavazi I."/>
            <person name="Melin P."/>
            <person name="Meyer V."/>
            <person name="Mielnichuk N."/>
            <person name="Miskei M."/>
            <person name="Molnar A.P."/>
            <person name="Mule G."/>
            <person name="Ngan C.Y."/>
            <person name="Orejas M."/>
            <person name="Orosz E."/>
            <person name="Ouedraogo J.P."/>
            <person name="Overkamp K.M."/>
            <person name="Park H.-S."/>
            <person name="Perrone G."/>
            <person name="Piumi F."/>
            <person name="Punt P.J."/>
            <person name="Ram A.F."/>
            <person name="Ramon A."/>
            <person name="Rauscher S."/>
            <person name="Record E."/>
            <person name="Riano-Pachon D.M."/>
            <person name="Robert V."/>
            <person name="Roehrig J."/>
            <person name="Ruller R."/>
            <person name="Salamov A."/>
            <person name="Salih N.S."/>
            <person name="Samson R.A."/>
            <person name="Sandor E."/>
            <person name="Sanguinetti M."/>
            <person name="Schuetze T."/>
            <person name="Sepcic K."/>
            <person name="Shelest E."/>
            <person name="Sherlock G."/>
            <person name="Sophianopoulou V."/>
            <person name="Squina F.M."/>
            <person name="Sun H."/>
            <person name="Susca A."/>
            <person name="Todd R.B."/>
            <person name="Tsang A."/>
            <person name="Unkles S.E."/>
            <person name="van de Wiele N."/>
            <person name="van Rossen-Uffink D."/>
            <person name="Oliveira J.V."/>
            <person name="Vesth T.C."/>
            <person name="Visser J."/>
            <person name="Yu J.-H."/>
            <person name="Zhou M."/>
            <person name="Andersen M.R."/>
            <person name="Archer D.B."/>
            <person name="Baker S.E."/>
            <person name="Benoit I."/>
            <person name="Brakhage A.A."/>
            <person name="Braus G.H."/>
            <person name="Fischer R."/>
            <person name="Frisvad J.C."/>
            <person name="Goldman G.H."/>
            <person name="Houbraken J."/>
            <person name="Oakley B."/>
            <person name="Pocsi I."/>
            <person name="Scazzocchio C."/>
            <person name="Seiboth B."/>
            <person name="vanKuyk P.A."/>
            <person name="Wortman J."/>
            <person name="Dyer P.S."/>
            <person name="Grigoriev I.V."/>
        </authorList>
    </citation>
    <scope>NUCLEOTIDE SEQUENCE [LARGE SCALE GENOMIC DNA]</scope>
    <source>
        <strain evidence="2">CBS 106.47</strain>
    </source>
</reference>
<dbReference type="EMBL" id="KV878248">
    <property type="protein sequence ID" value="OJZ82197.1"/>
    <property type="molecule type" value="Genomic_DNA"/>
</dbReference>
<proteinExistence type="predicted"/>
<name>A0A1M3T606_ASPLC</name>
<evidence type="ECO:0000313" key="1">
    <source>
        <dbReference type="EMBL" id="OJZ82197.1"/>
    </source>
</evidence>
<accession>A0A1M3T606</accession>
<organism evidence="1 2">
    <name type="scientific">Aspergillus luchuensis (strain CBS 106.47)</name>
    <dbReference type="NCBI Taxonomy" id="1137211"/>
    <lineage>
        <taxon>Eukaryota</taxon>
        <taxon>Fungi</taxon>
        <taxon>Dikarya</taxon>
        <taxon>Ascomycota</taxon>
        <taxon>Pezizomycotina</taxon>
        <taxon>Eurotiomycetes</taxon>
        <taxon>Eurotiomycetidae</taxon>
        <taxon>Eurotiales</taxon>
        <taxon>Aspergillaceae</taxon>
        <taxon>Aspergillus</taxon>
        <taxon>Aspergillus subgen. Circumdati</taxon>
    </lineage>
</organism>
<evidence type="ECO:0000313" key="2">
    <source>
        <dbReference type="Proteomes" id="UP000184063"/>
    </source>
</evidence>
<dbReference type="AlphaFoldDB" id="A0A1M3T606"/>
<sequence length="150" mass="16869">MTEFSKEFDDAQVAGAERLSKSSRAAITKASFSSHDQLRGNENRSLRTQSGALTVQSWFGMKSASPFIVARRRIPTYEPRNVGVVLVMKACTHYRPGYHPTKVVRRQNNPAYYVVYQSALVMIGLYCRGVKPSAREINCLSKLSKFCQSQ</sequence>
<dbReference type="Proteomes" id="UP000184063">
    <property type="component" value="Unassembled WGS sequence"/>
</dbReference>